<dbReference type="RefSeq" id="WP_047196538.1">
    <property type="nucleotide sequence ID" value="NZ_CP011371.1"/>
</dbReference>
<dbReference type="InterPro" id="IPR052184">
    <property type="entry name" value="SDR_enzymes"/>
</dbReference>
<dbReference type="PATRIC" id="fig|413882.6.peg.4905"/>
<dbReference type="NCBIfam" id="NF005403">
    <property type="entry name" value="PRK06953.1"/>
    <property type="match status" value="1"/>
</dbReference>
<dbReference type="Gene3D" id="3.40.50.720">
    <property type="entry name" value="NAD(P)-binding Rossmann-like Domain"/>
    <property type="match status" value="1"/>
</dbReference>
<proteinExistence type="predicted"/>
<dbReference type="STRING" id="413882.AAW51_4697"/>
<name>A0A0G3BTP1_9BURK</name>
<evidence type="ECO:0000313" key="1">
    <source>
        <dbReference type="EMBL" id="AKJ31388.1"/>
    </source>
</evidence>
<dbReference type="PANTHER" id="PTHR45458:SF1">
    <property type="entry name" value="SHORT CHAIN DEHYDROGENASE"/>
    <property type="match status" value="1"/>
</dbReference>
<dbReference type="Pfam" id="PF13561">
    <property type="entry name" value="adh_short_C2"/>
    <property type="match status" value="1"/>
</dbReference>
<gene>
    <name evidence="1" type="ORF">AAW51_4697</name>
</gene>
<reference evidence="1 2" key="1">
    <citation type="submission" date="2015-05" db="EMBL/GenBank/DDBJ databases">
        <authorList>
            <person name="Tang B."/>
            <person name="Yu Y."/>
        </authorList>
    </citation>
    <scope>NUCLEOTIDE SEQUENCE [LARGE SCALE GENOMIC DNA]</scope>
    <source>
        <strain evidence="1 2">DSM 7029</strain>
    </source>
</reference>
<dbReference type="GO" id="GO:0016616">
    <property type="term" value="F:oxidoreductase activity, acting on the CH-OH group of donors, NAD or NADP as acceptor"/>
    <property type="evidence" value="ECO:0007669"/>
    <property type="project" value="TreeGrafter"/>
</dbReference>
<dbReference type="SUPFAM" id="SSF51735">
    <property type="entry name" value="NAD(P)-binding Rossmann-fold domains"/>
    <property type="match status" value="1"/>
</dbReference>
<dbReference type="InterPro" id="IPR036291">
    <property type="entry name" value="NAD(P)-bd_dom_sf"/>
</dbReference>
<dbReference type="AlphaFoldDB" id="A0A0G3BTP1"/>
<dbReference type="PANTHER" id="PTHR45458">
    <property type="entry name" value="SHORT-CHAIN DEHYDROGENASE/REDUCTASE SDR"/>
    <property type="match status" value="1"/>
</dbReference>
<dbReference type="Proteomes" id="UP000035352">
    <property type="component" value="Chromosome"/>
</dbReference>
<dbReference type="PRINTS" id="PR00081">
    <property type="entry name" value="GDHRDH"/>
</dbReference>
<sequence length="222" mass="23335">MTVLVVGASRGIGHEFARQWRAEGARVVATARDEAGLARLRELGCEALPLDVTDAASVAGLGWRLDGERFATVVVNAGVYGPRADGLEAPSAADFDTVMHTNVLGPMRVLPALQDLLAPDARVAVLSSIMGSIGGRTSPGGWLYRASKAALNSVLKDVALTWAARGVVCVAVHPGWVQTDMGGPGATLTPERSVADLRRLLSRLQPADNGGFFNHDGHPIPW</sequence>
<evidence type="ECO:0000313" key="2">
    <source>
        <dbReference type="Proteomes" id="UP000035352"/>
    </source>
</evidence>
<organism evidence="1 2">
    <name type="scientific">Caldimonas brevitalea</name>
    <dbReference type="NCBI Taxonomy" id="413882"/>
    <lineage>
        <taxon>Bacteria</taxon>
        <taxon>Pseudomonadati</taxon>
        <taxon>Pseudomonadota</taxon>
        <taxon>Betaproteobacteria</taxon>
        <taxon>Burkholderiales</taxon>
        <taxon>Sphaerotilaceae</taxon>
        <taxon>Caldimonas</taxon>
    </lineage>
</organism>
<keyword evidence="2" id="KW-1185">Reference proteome</keyword>
<accession>A0A0G3BTP1</accession>
<dbReference type="EMBL" id="CP011371">
    <property type="protein sequence ID" value="AKJ31388.1"/>
    <property type="molecule type" value="Genomic_DNA"/>
</dbReference>
<dbReference type="KEGG" id="pbh:AAW51_4697"/>
<protein>
    <submittedName>
        <fullName evidence="1">Short-chain dehydrogenase</fullName>
    </submittedName>
</protein>
<dbReference type="OrthoDB" id="5786478at2"/>
<dbReference type="CDD" id="cd05325">
    <property type="entry name" value="carb_red_sniffer_like_SDR_c"/>
    <property type="match status" value="1"/>
</dbReference>
<dbReference type="InterPro" id="IPR002347">
    <property type="entry name" value="SDR_fam"/>
</dbReference>